<accession>A0A1G7W977</accession>
<protein>
    <submittedName>
        <fullName evidence="2">SMI1 / KNR4 family (SUKH-1)</fullName>
    </submittedName>
</protein>
<organism evidence="2 3">
    <name type="scientific">Mucilaginibacter gossypii</name>
    <dbReference type="NCBI Taxonomy" id="551996"/>
    <lineage>
        <taxon>Bacteria</taxon>
        <taxon>Pseudomonadati</taxon>
        <taxon>Bacteroidota</taxon>
        <taxon>Sphingobacteriia</taxon>
        <taxon>Sphingobacteriales</taxon>
        <taxon>Sphingobacteriaceae</taxon>
        <taxon>Mucilaginibacter</taxon>
    </lineage>
</organism>
<evidence type="ECO:0000313" key="3">
    <source>
        <dbReference type="Proteomes" id="UP000199705"/>
    </source>
</evidence>
<dbReference type="InterPro" id="IPR037883">
    <property type="entry name" value="Knr4/Smi1-like_sf"/>
</dbReference>
<dbReference type="InterPro" id="IPR018958">
    <property type="entry name" value="Knr4/Smi1-like_dom"/>
</dbReference>
<reference evidence="3" key="1">
    <citation type="submission" date="2016-10" db="EMBL/GenBank/DDBJ databases">
        <authorList>
            <person name="Varghese N."/>
            <person name="Submissions S."/>
        </authorList>
    </citation>
    <scope>NUCLEOTIDE SEQUENCE [LARGE SCALE GENOMIC DNA]</scope>
    <source>
        <strain evidence="3">Gh-67</strain>
    </source>
</reference>
<dbReference type="SUPFAM" id="SSF160631">
    <property type="entry name" value="SMI1/KNR4-like"/>
    <property type="match status" value="1"/>
</dbReference>
<feature type="domain" description="Knr4/Smi1-like" evidence="1">
    <location>
        <begin position="29"/>
        <end position="132"/>
    </location>
</feature>
<sequence length="142" mass="16762">MLYVIEKLKYLLNKYEFERRLKPLEQNILNALPFQLPEDYKYYLENYGPFGEFIGENFVRLWPGEELAEANDGYEFPEYRPGILGIGTNGGGEFFGIQFKKDGTHRIILSDFLNDEEKYFIEIGTSFSDMLIRLDNGKDWFE</sequence>
<proteinExistence type="predicted"/>
<dbReference type="Proteomes" id="UP000199705">
    <property type="component" value="Unassembled WGS sequence"/>
</dbReference>
<evidence type="ECO:0000259" key="1">
    <source>
        <dbReference type="Pfam" id="PF09346"/>
    </source>
</evidence>
<dbReference type="Gene3D" id="3.40.1580.10">
    <property type="entry name" value="SMI1/KNR4-like"/>
    <property type="match status" value="1"/>
</dbReference>
<dbReference type="EMBL" id="FNCG01000004">
    <property type="protein sequence ID" value="SDG68503.1"/>
    <property type="molecule type" value="Genomic_DNA"/>
</dbReference>
<dbReference type="AlphaFoldDB" id="A0A1G7W977"/>
<keyword evidence="3" id="KW-1185">Reference proteome</keyword>
<dbReference type="RefSeq" id="WP_091165880.1">
    <property type="nucleotide sequence ID" value="NZ_FNCG01000004.1"/>
</dbReference>
<evidence type="ECO:0000313" key="2">
    <source>
        <dbReference type="EMBL" id="SDG68503.1"/>
    </source>
</evidence>
<name>A0A1G7W977_9SPHI</name>
<gene>
    <name evidence="2" type="ORF">SAMN05192573_104341</name>
</gene>
<dbReference type="Pfam" id="PF09346">
    <property type="entry name" value="SMI1_KNR4"/>
    <property type="match status" value="1"/>
</dbReference>